<dbReference type="AlphaFoldDB" id="A0ABD6FB35"/>
<dbReference type="InterPro" id="IPR048015">
    <property type="entry name" value="NTP-PPase_MazG-like_N"/>
</dbReference>
<evidence type="ECO:0000256" key="1">
    <source>
        <dbReference type="SAM" id="MobiDB-lite"/>
    </source>
</evidence>
<feature type="domain" description="NTP pyrophosphohydrolase MazG-like" evidence="2">
    <location>
        <begin position="119"/>
        <end position="194"/>
    </location>
</feature>
<dbReference type="CDD" id="cd11528">
    <property type="entry name" value="NTP-PPase_MazG_Nterm"/>
    <property type="match status" value="1"/>
</dbReference>
<dbReference type="GO" id="GO:0006950">
    <property type="term" value="P:response to stress"/>
    <property type="evidence" value="ECO:0007669"/>
    <property type="project" value="UniProtKB-ARBA"/>
</dbReference>
<feature type="compositionally biased region" description="Basic and acidic residues" evidence="1">
    <location>
        <begin position="313"/>
        <end position="322"/>
    </location>
</feature>
<organism evidence="3 4">
    <name type="scientific">Thermocrispum agreste</name>
    <dbReference type="NCBI Taxonomy" id="37925"/>
    <lineage>
        <taxon>Bacteria</taxon>
        <taxon>Bacillati</taxon>
        <taxon>Actinomycetota</taxon>
        <taxon>Actinomycetes</taxon>
        <taxon>Pseudonocardiales</taxon>
        <taxon>Pseudonocardiaceae</taxon>
        <taxon>Thermocrispum</taxon>
    </lineage>
</organism>
<dbReference type="Pfam" id="PF03819">
    <property type="entry name" value="MazG"/>
    <property type="match status" value="1"/>
</dbReference>
<dbReference type="InterPro" id="IPR004518">
    <property type="entry name" value="MazG-like_dom"/>
</dbReference>
<dbReference type="Proteomes" id="UP000249324">
    <property type="component" value="Unassembled WGS sequence"/>
</dbReference>
<evidence type="ECO:0000313" key="3">
    <source>
        <dbReference type="EMBL" id="MFO7191058.1"/>
    </source>
</evidence>
<dbReference type="GO" id="GO:0047429">
    <property type="term" value="F:nucleoside triphosphate diphosphatase activity"/>
    <property type="evidence" value="ECO:0007669"/>
    <property type="project" value="UniProtKB-ARBA"/>
</dbReference>
<comment type="caution">
    <text evidence="3">The sequence shown here is derived from an EMBL/GenBank/DDBJ whole genome shotgun (WGS) entry which is preliminary data.</text>
</comment>
<reference evidence="3 4" key="1">
    <citation type="journal article" date="2021" name="BMC Genomics">
        <title>Genome-resolved metagenome and metatranscriptome analyses of thermophilic composting reveal key bacterial players and their metabolic interactions.</title>
        <authorList>
            <person name="Braga L.P.P."/>
            <person name="Pereira R.V."/>
            <person name="Martins L.F."/>
            <person name="Moura L.M.S."/>
            <person name="Sanchez F.B."/>
            <person name="Patane J.S.L."/>
            <person name="da Silva A.M."/>
            <person name="Setubal J.C."/>
        </authorList>
    </citation>
    <scope>NUCLEOTIDE SEQUENCE [LARGE SCALE GENOMIC DNA]</scope>
    <source>
        <strain evidence="3">ZC4RG45</strain>
    </source>
</reference>
<accession>A0ABD6FB35</accession>
<gene>
    <name evidence="3" type="ORF">DIU77_002295</name>
</gene>
<dbReference type="PANTHER" id="PTHR30522:SF0">
    <property type="entry name" value="NUCLEOSIDE TRIPHOSPHATE PYROPHOSPHOHYDROLASE"/>
    <property type="match status" value="1"/>
</dbReference>
<dbReference type="SUPFAM" id="SSF101386">
    <property type="entry name" value="all-alpha NTP pyrophosphatases"/>
    <property type="match status" value="1"/>
</dbReference>
<evidence type="ECO:0000313" key="4">
    <source>
        <dbReference type="Proteomes" id="UP000249324"/>
    </source>
</evidence>
<dbReference type="Gene3D" id="1.10.287.1080">
    <property type="entry name" value="MazG-like"/>
    <property type="match status" value="1"/>
</dbReference>
<dbReference type="EMBL" id="QGUI02000014">
    <property type="protein sequence ID" value="MFO7191058.1"/>
    <property type="molecule type" value="Genomic_DNA"/>
</dbReference>
<sequence>MTAAVPGSPLGPVVVIVTAAGVPAEALSAVRAADVVYCAPGVGLTVPGAEPAPERSELLGVAERKSVVLLAADRADQAAQALVAAGARVVEQPTPPLQRAVEVMDTLRSPGGCPWDGEQTHESLRRYLLEEAYELLEAIESGDRRALREELGDVLLQVLFHARIAAEHADDPFDIDVVATELVDKLIRRHPQLFAGAEAAPTAQAQEENWHRLKQQQMGRTSTLDGVALGQPAAALAGKIVERVLRADLPEDLLSVDGPGAELFAHAARAMRAEREPEGELRAAAKRFAALVRRAEQAARADGADPLTMGADGWRRYWPKSEEEADTASA</sequence>
<dbReference type="FunFam" id="1.10.287.1080:FF:000001">
    <property type="entry name" value="Nucleoside triphosphate pyrophosphohydrolase"/>
    <property type="match status" value="1"/>
</dbReference>
<dbReference type="InterPro" id="IPR011551">
    <property type="entry name" value="NTP_PyrPHydrolase_MazG"/>
</dbReference>
<feature type="region of interest" description="Disordered" evidence="1">
    <location>
        <begin position="304"/>
        <end position="330"/>
    </location>
</feature>
<proteinExistence type="predicted"/>
<dbReference type="PANTHER" id="PTHR30522">
    <property type="entry name" value="NUCLEOSIDE TRIPHOSPHATE PYROPHOSPHOHYDROLASE"/>
    <property type="match status" value="1"/>
</dbReference>
<name>A0ABD6FB35_9PSEU</name>
<protein>
    <submittedName>
        <fullName evidence="3">MazG family protein</fullName>
    </submittedName>
</protein>
<evidence type="ECO:0000259" key="2">
    <source>
        <dbReference type="Pfam" id="PF03819"/>
    </source>
</evidence>